<dbReference type="InterPro" id="IPR000847">
    <property type="entry name" value="LysR_HTH_N"/>
</dbReference>
<dbReference type="AlphaFoldDB" id="A0A347UHZ4"/>
<evidence type="ECO:0000256" key="3">
    <source>
        <dbReference type="ARBA" id="ARBA00023125"/>
    </source>
</evidence>
<dbReference type="PRINTS" id="PR00039">
    <property type="entry name" value="HTHLYSR"/>
</dbReference>
<feature type="domain" description="HTH lysR-type" evidence="5">
    <location>
        <begin position="1"/>
        <end position="58"/>
    </location>
</feature>
<keyword evidence="7" id="KW-1185">Reference proteome</keyword>
<dbReference type="KEGG" id="pamo:BAR1_11375"/>
<dbReference type="Proteomes" id="UP000261704">
    <property type="component" value="Chromosome"/>
</dbReference>
<dbReference type="Gene3D" id="1.10.10.10">
    <property type="entry name" value="Winged helix-like DNA-binding domain superfamily/Winged helix DNA-binding domain"/>
    <property type="match status" value="1"/>
</dbReference>
<comment type="similarity">
    <text evidence="1">Belongs to the LysR transcriptional regulatory family.</text>
</comment>
<evidence type="ECO:0000313" key="6">
    <source>
        <dbReference type="EMBL" id="AXX98472.1"/>
    </source>
</evidence>
<dbReference type="CDD" id="cd05466">
    <property type="entry name" value="PBP2_LTTR_substrate"/>
    <property type="match status" value="1"/>
</dbReference>
<organism evidence="6 7">
    <name type="scientific">Profundibacter amoris</name>
    <dbReference type="NCBI Taxonomy" id="2171755"/>
    <lineage>
        <taxon>Bacteria</taxon>
        <taxon>Pseudomonadati</taxon>
        <taxon>Pseudomonadota</taxon>
        <taxon>Alphaproteobacteria</taxon>
        <taxon>Rhodobacterales</taxon>
        <taxon>Paracoccaceae</taxon>
        <taxon>Profundibacter</taxon>
    </lineage>
</organism>
<sequence>MRYVQLRAFHNVALHGGFSNAAKALHLTQPAISDQVRKLEEEYDTLLFNREKRQVTLTEQGEHLLEITKRLFENENQARELLQENRAFSSGTLRLHVDSASHVLAVLARFRQKFPQVRVEIRTGNSAEVIEALHDYRADIGVLGTVPDTAAIDVVRLGASPIIAFTARTNPLSAHHSLSLKQLAGLPLVLREKGSKTRQKLERAAGAQGISLMAAIEAEGREAVQEIVASGVGIGFVSQKEMAEDVRLAPITISGTPILMEEAVVNLAERRGGRLIRAFVGML</sequence>
<dbReference type="GO" id="GO:0000976">
    <property type="term" value="F:transcription cis-regulatory region binding"/>
    <property type="evidence" value="ECO:0007669"/>
    <property type="project" value="TreeGrafter"/>
</dbReference>
<gene>
    <name evidence="6" type="ORF">BAR1_11375</name>
</gene>
<keyword evidence="3" id="KW-0238">DNA-binding</keyword>
<dbReference type="Pfam" id="PF03466">
    <property type="entry name" value="LysR_substrate"/>
    <property type="match status" value="1"/>
</dbReference>
<dbReference type="SUPFAM" id="SSF46785">
    <property type="entry name" value="Winged helix' DNA-binding domain"/>
    <property type="match status" value="1"/>
</dbReference>
<evidence type="ECO:0000256" key="1">
    <source>
        <dbReference type="ARBA" id="ARBA00009437"/>
    </source>
</evidence>
<dbReference type="PANTHER" id="PTHR30126">
    <property type="entry name" value="HTH-TYPE TRANSCRIPTIONAL REGULATOR"/>
    <property type="match status" value="1"/>
</dbReference>
<evidence type="ECO:0000259" key="5">
    <source>
        <dbReference type="PROSITE" id="PS50931"/>
    </source>
</evidence>
<dbReference type="InterPro" id="IPR005119">
    <property type="entry name" value="LysR_subst-bd"/>
</dbReference>
<dbReference type="SUPFAM" id="SSF53850">
    <property type="entry name" value="Periplasmic binding protein-like II"/>
    <property type="match status" value="1"/>
</dbReference>
<proteinExistence type="inferred from homology"/>
<evidence type="ECO:0000256" key="4">
    <source>
        <dbReference type="ARBA" id="ARBA00023163"/>
    </source>
</evidence>
<keyword evidence="2" id="KW-0805">Transcription regulation</keyword>
<dbReference type="EMBL" id="CP032125">
    <property type="protein sequence ID" value="AXX98472.1"/>
    <property type="molecule type" value="Genomic_DNA"/>
</dbReference>
<protein>
    <submittedName>
        <fullName evidence="6">LysR family transcriptional regulator</fullName>
    </submittedName>
</protein>
<keyword evidence="4" id="KW-0804">Transcription</keyword>
<dbReference type="OrthoDB" id="9803735at2"/>
<evidence type="ECO:0000313" key="7">
    <source>
        <dbReference type="Proteomes" id="UP000261704"/>
    </source>
</evidence>
<dbReference type="Gene3D" id="3.40.190.290">
    <property type="match status" value="1"/>
</dbReference>
<dbReference type="PANTHER" id="PTHR30126:SF94">
    <property type="entry name" value="LYSR FAMILY TRANSCRIPTIONAL REGULATOR"/>
    <property type="match status" value="1"/>
</dbReference>
<dbReference type="PROSITE" id="PS50931">
    <property type="entry name" value="HTH_LYSR"/>
    <property type="match status" value="1"/>
</dbReference>
<accession>A0A347UHZ4</accession>
<dbReference type="RefSeq" id="WP_118943127.1">
    <property type="nucleotide sequence ID" value="NZ_CP032125.1"/>
</dbReference>
<dbReference type="InterPro" id="IPR036390">
    <property type="entry name" value="WH_DNA-bd_sf"/>
</dbReference>
<dbReference type="InterPro" id="IPR036388">
    <property type="entry name" value="WH-like_DNA-bd_sf"/>
</dbReference>
<dbReference type="GO" id="GO:0003700">
    <property type="term" value="F:DNA-binding transcription factor activity"/>
    <property type="evidence" value="ECO:0007669"/>
    <property type="project" value="InterPro"/>
</dbReference>
<name>A0A347UHZ4_9RHOB</name>
<dbReference type="Pfam" id="PF00126">
    <property type="entry name" value="HTH_1"/>
    <property type="match status" value="1"/>
</dbReference>
<reference evidence="6 7" key="1">
    <citation type="submission" date="2018-09" db="EMBL/GenBank/DDBJ databases">
        <title>Profundibacter amoris BAR1 gen. nov., sp. nov., a new member of the Roseobacter clade isolated at Lokis Castle Vent Field on the Arctic Mid-Oceanic Ridge.</title>
        <authorList>
            <person name="Le Moine Bauer S."/>
            <person name="Sjoeberg A.G."/>
            <person name="L'Haridon S."/>
            <person name="Stokke R."/>
            <person name="Roalkvam I."/>
            <person name="Steen I.H."/>
            <person name="Dahle H."/>
        </authorList>
    </citation>
    <scope>NUCLEOTIDE SEQUENCE [LARGE SCALE GENOMIC DNA]</scope>
    <source>
        <strain evidence="6 7">BAR1</strain>
    </source>
</reference>
<evidence type="ECO:0000256" key="2">
    <source>
        <dbReference type="ARBA" id="ARBA00023015"/>
    </source>
</evidence>
<dbReference type="FunFam" id="1.10.10.10:FF:000001">
    <property type="entry name" value="LysR family transcriptional regulator"/>
    <property type="match status" value="1"/>
</dbReference>